<evidence type="ECO:0000256" key="1">
    <source>
        <dbReference type="ARBA" id="ARBA00038310"/>
    </source>
</evidence>
<proteinExistence type="inferred from homology"/>
<gene>
    <name evidence="3" type="ORF">SCD92_17920</name>
</gene>
<evidence type="ECO:0000259" key="2">
    <source>
        <dbReference type="Pfam" id="PF04909"/>
    </source>
</evidence>
<reference evidence="3 4" key="1">
    <citation type="submission" date="2023-11" db="EMBL/GenBank/DDBJ databases">
        <title>Gilvimarinus fulvus sp. nov., isolated from the surface of Kelp.</title>
        <authorList>
            <person name="Sun Y.Y."/>
            <person name="Gong Y."/>
            <person name="Du Z.J."/>
        </authorList>
    </citation>
    <scope>NUCLEOTIDE SEQUENCE [LARGE SCALE GENOMIC DNA]</scope>
    <source>
        <strain evidence="3 4">SDUM040013</strain>
    </source>
</reference>
<dbReference type="PANTHER" id="PTHR43569">
    <property type="entry name" value="AMIDOHYDROLASE"/>
    <property type="match status" value="1"/>
</dbReference>
<name>A0ABU4S247_9GAMM</name>
<dbReference type="EMBL" id="JAXAFO010000045">
    <property type="protein sequence ID" value="MDX6851260.1"/>
    <property type="molecule type" value="Genomic_DNA"/>
</dbReference>
<accession>A0ABU4S247</accession>
<sequence length="290" mass="32359">MNKSSPWSCIDAHQHCWQLATAEWPTSELEPIYRDFSPLDFAAAAGPDVASVLVQSQPTEQDTEYLLNLARAHRSVLGVVGWVNLAESNAVQRLEHFARDRLLRGVRPMLQGLQNDRWILQDAIAPALDALVRLDLCFDALVFTRHLPHILALADQYPNLRIVIDHSAKPDIAGGEWTQWYGHLVPLAARSNVYCKLSGLITEAAPGASLAVVTHYAEAVLNLFGSERVLWGSDWPVLNLASEYRQWHDFCQKLVKSFDSSAEKAIFCDNAIKVYGLEPGLPEPLLNKND</sequence>
<dbReference type="Proteomes" id="UP001273505">
    <property type="component" value="Unassembled WGS sequence"/>
</dbReference>
<dbReference type="PANTHER" id="PTHR43569:SF2">
    <property type="entry name" value="AMIDOHYDROLASE-RELATED DOMAIN-CONTAINING PROTEIN"/>
    <property type="match status" value="1"/>
</dbReference>
<feature type="domain" description="Amidohydrolase-related" evidence="2">
    <location>
        <begin position="10"/>
        <end position="277"/>
    </location>
</feature>
<organism evidence="3 4">
    <name type="scientific">Gilvimarinus gilvus</name>
    <dbReference type="NCBI Taxonomy" id="3058038"/>
    <lineage>
        <taxon>Bacteria</taxon>
        <taxon>Pseudomonadati</taxon>
        <taxon>Pseudomonadota</taxon>
        <taxon>Gammaproteobacteria</taxon>
        <taxon>Cellvibrionales</taxon>
        <taxon>Cellvibrionaceae</taxon>
        <taxon>Gilvimarinus</taxon>
    </lineage>
</organism>
<comment type="caution">
    <text evidence="3">The sequence shown here is derived from an EMBL/GenBank/DDBJ whole genome shotgun (WGS) entry which is preliminary data.</text>
</comment>
<dbReference type="Gene3D" id="3.20.20.140">
    <property type="entry name" value="Metal-dependent hydrolases"/>
    <property type="match status" value="1"/>
</dbReference>
<protein>
    <submittedName>
        <fullName evidence="3">Amidohydrolase family protein</fullName>
    </submittedName>
</protein>
<evidence type="ECO:0000313" key="3">
    <source>
        <dbReference type="EMBL" id="MDX6851260.1"/>
    </source>
</evidence>
<dbReference type="SUPFAM" id="SSF51556">
    <property type="entry name" value="Metallo-dependent hydrolases"/>
    <property type="match status" value="1"/>
</dbReference>
<dbReference type="InterPro" id="IPR052350">
    <property type="entry name" value="Metallo-dep_Lactonases"/>
</dbReference>
<dbReference type="InterPro" id="IPR006680">
    <property type="entry name" value="Amidohydro-rel"/>
</dbReference>
<dbReference type="Pfam" id="PF04909">
    <property type="entry name" value="Amidohydro_2"/>
    <property type="match status" value="1"/>
</dbReference>
<dbReference type="InterPro" id="IPR032466">
    <property type="entry name" value="Metal_Hydrolase"/>
</dbReference>
<comment type="similarity">
    <text evidence="1">Belongs to the metallo-dependent hydrolases superfamily.</text>
</comment>
<evidence type="ECO:0000313" key="4">
    <source>
        <dbReference type="Proteomes" id="UP001273505"/>
    </source>
</evidence>
<dbReference type="RefSeq" id="WP_302721163.1">
    <property type="nucleotide sequence ID" value="NZ_JAULRU010000257.1"/>
</dbReference>
<keyword evidence="4" id="KW-1185">Reference proteome</keyword>